<dbReference type="eggNOG" id="ENOG5032Z7T">
    <property type="taxonomic scope" value="Bacteria"/>
</dbReference>
<evidence type="ECO:0000313" key="2">
    <source>
        <dbReference type="Proteomes" id="UP000008204"/>
    </source>
</evidence>
<gene>
    <name evidence="1" type="ordered locus">PCC8801_1341</name>
</gene>
<name>B7K3R1_RIPO1</name>
<accession>B7K3R1</accession>
<sequence>MNNSHPFFDYTSADLEKEAIHRLRNLVRSLPSQCQIFREPWNSSTVVCLDFAKCSDQLNQLLSDQEPLIQAIQALGLANTVVFRIGNKLMGWKGIASPKSSEKG</sequence>
<dbReference type="KEGG" id="cyp:PCC8801_1341"/>
<dbReference type="Proteomes" id="UP000008204">
    <property type="component" value="Chromosome"/>
</dbReference>
<proteinExistence type="predicted"/>
<dbReference type="AlphaFoldDB" id="B7K3R1"/>
<keyword evidence="2" id="KW-1185">Reference proteome</keyword>
<dbReference type="RefSeq" id="WP_012594677.1">
    <property type="nucleotide sequence ID" value="NC_011726.1"/>
</dbReference>
<dbReference type="EMBL" id="CP001287">
    <property type="protein sequence ID" value="ACK65403.1"/>
    <property type="molecule type" value="Genomic_DNA"/>
</dbReference>
<evidence type="ECO:0000313" key="1">
    <source>
        <dbReference type="EMBL" id="ACK65403.1"/>
    </source>
</evidence>
<protein>
    <submittedName>
        <fullName evidence="1">Uncharacterized protein</fullName>
    </submittedName>
</protein>
<reference evidence="2" key="1">
    <citation type="journal article" date="2011" name="MBio">
        <title>Novel metabolic attributes of the genus Cyanothece, comprising a group of unicellular nitrogen-fixing Cyanobacteria.</title>
        <authorList>
            <person name="Bandyopadhyay A."/>
            <person name="Elvitigala T."/>
            <person name="Welsh E."/>
            <person name="Stockel J."/>
            <person name="Liberton M."/>
            <person name="Min H."/>
            <person name="Sherman L.A."/>
            <person name="Pakrasi H.B."/>
        </authorList>
    </citation>
    <scope>NUCLEOTIDE SEQUENCE [LARGE SCALE GENOMIC DNA]</scope>
    <source>
        <strain evidence="2">PCC 8801</strain>
    </source>
</reference>
<organism evidence="1 2">
    <name type="scientific">Rippkaea orientalis (strain PCC 8801 / RF-1)</name>
    <name type="common">Cyanothece sp. (strain PCC 8801)</name>
    <dbReference type="NCBI Taxonomy" id="41431"/>
    <lineage>
        <taxon>Bacteria</taxon>
        <taxon>Bacillati</taxon>
        <taxon>Cyanobacteriota</taxon>
        <taxon>Cyanophyceae</taxon>
        <taxon>Oscillatoriophycideae</taxon>
        <taxon>Chroococcales</taxon>
        <taxon>Aphanothecaceae</taxon>
        <taxon>Rippkaea</taxon>
        <taxon>Rippkaea orientalis</taxon>
    </lineage>
</organism>
<dbReference type="OrthoDB" id="560605at2"/>
<dbReference type="HOGENOM" id="CLU_2356558_0_0_3"/>